<evidence type="ECO:0000313" key="2">
    <source>
        <dbReference type="EMBL" id="KAL3312383.1"/>
    </source>
</evidence>
<comment type="caution">
    <text evidence="2">The sequence shown here is derived from an EMBL/GenBank/DDBJ whole genome shotgun (WGS) entry which is preliminary data.</text>
</comment>
<dbReference type="PROSITE" id="PS50835">
    <property type="entry name" value="IG_LIKE"/>
    <property type="match status" value="2"/>
</dbReference>
<evidence type="ECO:0000313" key="3">
    <source>
        <dbReference type="Proteomes" id="UP001626550"/>
    </source>
</evidence>
<dbReference type="EMBL" id="JBJKFK010001721">
    <property type="protein sequence ID" value="KAL3312383.1"/>
    <property type="molecule type" value="Genomic_DNA"/>
</dbReference>
<dbReference type="InterPro" id="IPR007110">
    <property type="entry name" value="Ig-like_dom"/>
</dbReference>
<feature type="domain" description="Ig-like" evidence="1">
    <location>
        <begin position="309"/>
        <end position="410"/>
    </location>
</feature>
<dbReference type="SUPFAM" id="SSF48726">
    <property type="entry name" value="Immunoglobulin"/>
    <property type="match status" value="1"/>
</dbReference>
<dbReference type="Gene3D" id="2.60.40.10">
    <property type="entry name" value="Immunoglobulins"/>
    <property type="match status" value="1"/>
</dbReference>
<dbReference type="InterPro" id="IPR013783">
    <property type="entry name" value="Ig-like_fold"/>
</dbReference>
<dbReference type="AlphaFoldDB" id="A0ABD2PY81"/>
<keyword evidence="3" id="KW-1185">Reference proteome</keyword>
<feature type="domain" description="Ig-like" evidence="1">
    <location>
        <begin position="208"/>
        <end position="284"/>
    </location>
</feature>
<accession>A0ABD2PY81</accession>
<proteinExistence type="predicted"/>
<sequence>MKWHRYIPQYEGDISLPAQWYEVDLDRAQDANGILAKQQVENVLKISTASLFTGVEEIKYKSEKQQYEVFVTDEKARYAVYAFEGEDINLLCQMKMKELRSTSVITAERFSWEINYNSNVWESEALPDQLAESVSSLEGQNLQLKGLTLPKGEEKLSYDYQVRCRAYVNSTYDIWSRPFGIVVGKQAKIKNVKVYVDSEDNAEVELKPDFDKSREHTFNAQKSLTVRCEAEVENQFMADVRAYWTKCLDDSCNEEVEVLPKMATLQFDADSTTIDDEGFYFCRAFLRMHDFNYNDEKTAKMKLSRFSPPNIVGLGSSDTLFQFTDPNLERLALSCMEKHAGPRAAITWEYTPSKDEVPPKYDPNIIGKKVIGNNYIYTLSLNPLSELQSGIYKCIATNQYGTSEATFNVQIKQYSSDFY</sequence>
<dbReference type="InterPro" id="IPR036179">
    <property type="entry name" value="Ig-like_dom_sf"/>
</dbReference>
<dbReference type="Proteomes" id="UP001626550">
    <property type="component" value="Unassembled WGS sequence"/>
</dbReference>
<gene>
    <name evidence="2" type="ORF">Ciccas_009024</name>
</gene>
<name>A0ABD2PY81_9PLAT</name>
<protein>
    <recommendedName>
        <fullName evidence="1">Ig-like domain-containing protein</fullName>
    </recommendedName>
</protein>
<organism evidence="2 3">
    <name type="scientific">Cichlidogyrus casuarinus</name>
    <dbReference type="NCBI Taxonomy" id="1844966"/>
    <lineage>
        <taxon>Eukaryota</taxon>
        <taxon>Metazoa</taxon>
        <taxon>Spiralia</taxon>
        <taxon>Lophotrochozoa</taxon>
        <taxon>Platyhelminthes</taxon>
        <taxon>Monogenea</taxon>
        <taxon>Monopisthocotylea</taxon>
        <taxon>Dactylogyridea</taxon>
        <taxon>Ancyrocephalidae</taxon>
        <taxon>Cichlidogyrus</taxon>
    </lineage>
</organism>
<reference evidence="2 3" key="1">
    <citation type="submission" date="2024-11" db="EMBL/GenBank/DDBJ databases">
        <title>Adaptive evolution of stress response genes in parasites aligns with host niche diversity.</title>
        <authorList>
            <person name="Hahn C."/>
            <person name="Resl P."/>
        </authorList>
    </citation>
    <scope>NUCLEOTIDE SEQUENCE [LARGE SCALE GENOMIC DNA]</scope>
    <source>
        <strain evidence="2">EGGRZ-B1_66</strain>
        <tissue evidence="2">Body</tissue>
    </source>
</reference>
<evidence type="ECO:0000259" key="1">
    <source>
        <dbReference type="PROSITE" id="PS50835"/>
    </source>
</evidence>